<organism evidence="6 7">
    <name type="scientific">Clostridium frigidicarnis</name>
    <dbReference type="NCBI Taxonomy" id="84698"/>
    <lineage>
        <taxon>Bacteria</taxon>
        <taxon>Bacillati</taxon>
        <taxon>Bacillota</taxon>
        <taxon>Clostridia</taxon>
        <taxon>Eubacteriales</taxon>
        <taxon>Clostridiaceae</taxon>
        <taxon>Clostridium</taxon>
    </lineage>
</organism>
<evidence type="ECO:0000256" key="4">
    <source>
        <dbReference type="ARBA" id="ARBA00023136"/>
    </source>
</evidence>
<reference evidence="6 7" key="1">
    <citation type="submission" date="2016-10" db="EMBL/GenBank/DDBJ databases">
        <authorList>
            <person name="de Groot N.N."/>
        </authorList>
    </citation>
    <scope>NUCLEOTIDE SEQUENCE [LARGE SCALE GENOMIC DNA]</scope>
    <source>
        <strain evidence="6 7">DSM 12271</strain>
    </source>
</reference>
<evidence type="ECO:0000313" key="6">
    <source>
        <dbReference type="EMBL" id="SFB40886.1"/>
    </source>
</evidence>
<feature type="transmembrane region" description="Helical" evidence="5">
    <location>
        <begin position="38"/>
        <end position="65"/>
    </location>
</feature>
<proteinExistence type="inferred from homology"/>
<comment type="subcellular location">
    <subcellularLocation>
        <location evidence="5">Cell membrane</location>
        <topology evidence="5">Multi-pass membrane protein</topology>
    </subcellularLocation>
    <subcellularLocation>
        <location evidence="1">Membrane</location>
        <topology evidence="1">Multi-pass membrane protein</topology>
    </subcellularLocation>
</comment>
<feature type="transmembrane region" description="Helical" evidence="5">
    <location>
        <begin position="133"/>
        <end position="159"/>
    </location>
</feature>
<dbReference type="RefSeq" id="WP_090042924.1">
    <property type="nucleotide sequence ID" value="NZ_FOKI01000045.1"/>
</dbReference>
<sequence>MLTKIILGLLGIITLIFAVFYIKDVLKAKKEGKLGEGSFAAAAGSGFVVNFFDTLGIGAFAPLTALLKGFNITRDRLIPGTLNVACTIPVVLEAFIFIDGIEVEPITLITMLAAAAIGATIGAGFVSKLDEKMVQLVMAVALLIVSGIMLASQLGFMPVGGDAIGLTGGKLIFAIVANFIFGALMTVGVGLYAPCMALVYALGMSPKIAFPIMMGSCAFLMPPASLKFVKEGAYDKKASIAVTIFGSLGVFVAAYLVKSLPLEVLKWLVVLVVLYTSLSMFKSYSKRAKTVK</sequence>
<comment type="similarity">
    <text evidence="5">Belongs to the 4-toluene sulfonate uptake permease (TSUP) (TC 2.A.102) family.</text>
</comment>
<keyword evidence="4 5" id="KW-0472">Membrane</keyword>
<dbReference type="PANTHER" id="PTHR43483:SF3">
    <property type="entry name" value="MEMBRANE TRANSPORTER PROTEIN HI_0806-RELATED"/>
    <property type="match status" value="1"/>
</dbReference>
<evidence type="ECO:0000256" key="3">
    <source>
        <dbReference type="ARBA" id="ARBA00022989"/>
    </source>
</evidence>
<feature type="transmembrane region" description="Helical" evidence="5">
    <location>
        <begin position="77"/>
        <end position="98"/>
    </location>
</feature>
<keyword evidence="5" id="KW-1003">Cell membrane</keyword>
<feature type="transmembrane region" description="Helical" evidence="5">
    <location>
        <begin position="264"/>
        <end position="284"/>
    </location>
</feature>
<keyword evidence="3 5" id="KW-1133">Transmembrane helix</keyword>
<gene>
    <name evidence="6" type="ORF">SAMN04488528_104519</name>
</gene>
<dbReference type="AlphaFoldDB" id="A0A1I1ATZ3"/>
<evidence type="ECO:0000256" key="1">
    <source>
        <dbReference type="ARBA" id="ARBA00004141"/>
    </source>
</evidence>
<dbReference type="GO" id="GO:0005886">
    <property type="term" value="C:plasma membrane"/>
    <property type="evidence" value="ECO:0007669"/>
    <property type="project" value="UniProtKB-SubCell"/>
</dbReference>
<feature type="transmembrane region" description="Helical" evidence="5">
    <location>
        <begin position="6"/>
        <end position="26"/>
    </location>
</feature>
<feature type="transmembrane region" description="Helical" evidence="5">
    <location>
        <begin position="105"/>
        <end position="127"/>
    </location>
</feature>
<feature type="transmembrane region" description="Helical" evidence="5">
    <location>
        <begin position="208"/>
        <end position="226"/>
    </location>
</feature>
<dbReference type="EMBL" id="FOKI01000045">
    <property type="protein sequence ID" value="SFB40886.1"/>
    <property type="molecule type" value="Genomic_DNA"/>
</dbReference>
<dbReference type="InterPro" id="IPR002781">
    <property type="entry name" value="TM_pro_TauE-like"/>
</dbReference>
<dbReference type="Pfam" id="PF01925">
    <property type="entry name" value="TauE"/>
    <property type="match status" value="2"/>
</dbReference>
<protein>
    <recommendedName>
        <fullName evidence="5">Probable membrane transporter protein</fullName>
    </recommendedName>
</protein>
<dbReference type="Proteomes" id="UP000198619">
    <property type="component" value="Unassembled WGS sequence"/>
</dbReference>
<dbReference type="STRING" id="84698.SAMN04488528_104519"/>
<feature type="transmembrane region" description="Helical" evidence="5">
    <location>
        <begin position="171"/>
        <end position="202"/>
    </location>
</feature>
<dbReference type="OrthoDB" id="357960at2"/>
<evidence type="ECO:0000256" key="2">
    <source>
        <dbReference type="ARBA" id="ARBA00022692"/>
    </source>
</evidence>
<name>A0A1I1ATZ3_9CLOT</name>
<evidence type="ECO:0000256" key="5">
    <source>
        <dbReference type="RuleBase" id="RU363041"/>
    </source>
</evidence>
<keyword evidence="2 5" id="KW-0812">Transmembrane</keyword>
<dbReference type="PANTHER" id="PTHR43483">
    <property type="entry name" value="MEMBRANE TRANSPORTER PROTEIN HI_0806-RELATED"/>
    <property type="match status" value="1"/>
</dbReference>
<feature type="transmembrane region" description="Helical" evidence="5">
    <location>
        <begin position="238"/>
        <end position="258"/>
    </location>
</feature>
<keyword evidence="7" id="KW-1185">Reference proteome</keyword>
<evidence type="ECO:0000313" key="7">
    <source>
        <dbReference type="Proteomes" id="UP000198619"/>
    </source>
</evidence>
<accession>A0A1I1ATZ3</accession>